<comment type="subcellular location">
    <subcellularLocation>
        <location evidence="1">Membrane</location>
        <topology evidence="1">Single-pass membrane protein</topology>
    </subcellularLocation>
</comment>
<dbReference type="GO" id="GO:0055085">
    <property type="term" value="P:transmembrane transport"/>
    <property type="evidence" value="ECO:0007669"/>
    <property type="project" value="InterPro"/>
</dbReference>
<dbReference type="InterPro" id="IPR037682">
    <property type="entry name" value="TonB_C"/>
</dbReference>
<sequence>MNKLTLLLVGVSLALTPLLSVSSDALTEEEWKLEASIRVHPKYPISAAREGKQGSVTMSFSVDPQGQVDDIIFLNTTNNVFSPFAKKALKQWQYPKLSTEKESYTRTGTVRLDFTLGSSPEEVSRRFKAKITDAYQLITDDKLEEVAKTIRSLSKRERLNNTEAFYFNLLQADYWQQVKDPAKELMYRLEAASFDTLVPSKIAMRNRYTMISLAASLGQLRIAAHQYNALNELTSDEAKNYSSALEGVMAQVRDIFLNSSKITAQVYAHEEHPLYYPISGQSVEVLQLPSGDNAVQLRCHNYMGTVKPTKAKPIDINTDWQGCYLLVMTEQSGDFYIREHFTRADS</sequence>
<evidence type="ECO:0000313" key="8">
    <source>
        <dbReference type="Proteomes" id="UP001157439"/>
    </source>
</evidence>
<evidence type="ECO:0000256" key="4">
    <source>
        <dbReference type="ARBA" id="ARBA00023136"/>
    </source>
</evidence>
<feature type="domain" description="TonB C-terminal" evidence="6">
    <location>
        <begin position="28"/>
        <end position="123"/>
    </location>
</feature>
<accession>A0AA37WX14</accession>
<dbReference type="GO" id="GO:0016020">
    <property type="term" value="C:membrane"/>
    <property type="evidence" value="ECO:0007669"/>
    <property type="project" value="UniProtKB-SubCell"/>
</dbReference>
<keyword evidence="2" id="KW-0812">Transmembrane</keyword>
<protein>
    <recommendedName>
        <fullName evidence="6">TonB C-terminal domain-containing protein</fullName>
    </recommendedName>
</protein>
<evidence type="ECO:0000256" key="2">
    <source>
        <dbReference type="ARBA" id="ARBA00022692"/>
    </source>
</evidence>
<comment type="caution">
    <text evidence="7">The sequence shown here is derived from an EMBL/GenBank/DDBJ whole genome shotgun (WGS) entry which is preliminary data.</text>
</comment>
<keyword evidence="8" id="KW-1185">Reference proteome</keyword>
<dbReference type="AlphaFoldDB" id="A0AA37WX14"/>
<evidence type="ECO:0000256" key="5">
    <source>
        <dbReference type="SAM" id="SignalP"/>
    </source>
</evidence>
<dbReference type="NCBIfam" id="TIGR01352">
    <property type="entry name" value="tonB_Cterm"/>
    <property type="match status" value="1"/>
</dbReference>
<dbReference type="SUPFAM" id="SSF74653">
    <property type="entry name" value="TolA/TonB C-terminal domain"/>
    <property type="match status" value="1"/>
</dbReference>
<gene>
    <name evidence="7" type="ORF">GCM10007894_20100</name>
</gene>
<evidence type="ECO:0000313" key="7">
    <source>
        <dbReference type="EMBL" id="GLS84033.1"/>
    </source>
</evidence>
<evidence type="ECO:0000256" key="3">
    <source>
        <dbReference type="ARBA" id="ARBA00022989"/>
    </source>
</evidence>
<keyword evidence="3" id="KW-1133">Transmembrane helix</keyword>
<proteinExistence type="predicted"/>
<keyword evidence="4" id="KW-0472">Membrane</keyword>
<evidence type="ECO:0000259" key="6">
    <source>
        <dbReference type="PROSITE" id="PS52015"/>
    </source>
</evidence>
<dbReference type="Pfam" id="PF03544">
    <property type="entry name" value="TonB_C"/>
    <property type="match status" value="1"/>
</dbReference>
<organism evidence="7 8">
    <name type="scientific">Paraferrimonas haliotis</name>
    <dbReference type="NCBI Taxonomy" id="2013866"/>
    <lineage>
        <taxon>Bacteria</taxon>
        <taxon>Pseudomonadati</taxon>
        <taxon>Pseudomonadota</taxon>
        <taxon>Gammaproteobacteria</taxon>
        <taxon>Alteromonadales</taxon>
        <taxon>Ferrimonadaceae</taxon>
        <taxon>Paraferrimonas</taxon>
    </lineage>
</organism>
<dbReference type="Proteomes" id="UP001157439">
    <property type="component" value="Unassembled WGS sequence"/>
</dbReference>
<keyword evidence="5" id="KW-0732">Signal</keyword>
<dbReference type="PROSITE" id="PS52015">
    <property type="entry name" value="TONB_CTD"/>
    <property type="match status" value="1"/>
</dbReference>
<reference evidence="7 8" key="1">
    <citation type="journal article" date="2014" name="Int. J. Syst. Evol. Microbiol.">
        <title>Complete genome sequence of Corynebacterium casei LMG S-19264T (=DSM 44701T), isolated from a smear-ripened cheese.</title>
        <authorList>
            <consortium name="US DOE Joint Genome Institute (JGI-PGF)"/>
            <person name="Walter F."/>
            <person name="Albersmeier A."/>
            <person name="Kalinowski J."/>
            <person name="Ruckert C."/>
        </authorList>
    </citation>
    <scope>NUCLEOTIDE SEQUENCE [LARGE SCALE GENOMIC DNA]</scope>
    <source>
        <strain evidence="7 8">NBRC 112785</strain>
    </source>
</reference>
<name>A0AA37WX14_9GAMM</name>
<dbReference type="Gene3D" id="3.30.2420.10">
    <property type="entry name" value="TonB"/>
    <property type="match status" value="1"/>
</dbReference>
<feature type="signal peptide" evidence="5">
    <location>
        <begin position="1"/>
        <end position="27"/>
    </location>
</feature>
<dbReference type="EMBL" id="BSPO01000003">
    <property type="protein sequence ID" value="GLS84033.1"/>
    <property type="molecule type" value="Genomic_DNA"/>
</dbReference>
<evidence type="ECO:0000256" key="1">
    <source>
        <dbReference type="ARBA" id="ARBA00004167"/>
    </source>
</evidence>
<feature type="chain" id="PRO_5041244290" description="TonB C-terminal domain-containing protein" evidence="5">
    <location>
        <begin position="28"/>
        <end position="346"/>
    </location>
</feature>
<dbReference type="RefSeq" id="WP_095498481.1">
    <property type="nucleotide sequence ID" value="NZ_BSPO01000003.1"/>
</dbReference>
<dbReference type="InterPro" id="IPR006260">
    <property type="entry name" value="TonB/TolA_C"/>
</dbReference>